<dbReference type="InterPro" id="IPR006015">
    <property type="entry name" value="Universal_stress_UspA"/>
</dbReference>
<accession>A0A919TXZ9</accession>
<dbReference type="InterPro" id="IPR014729">
    <property type="entry name" value="Rossmann-like_a/b/a_fold"/>
</dbReference>
<dbReference type="AlphaFoldDB" id="A0A919TXZ9"/>
<keyword evidence="4" id="KW-1185">Reference proteome</keyword>
<dbReference type="InterPro" id="IPR006016">
    <property type="entry name" value="UspA"/>
</dbReference>
<sequence>MRNPVVVGVTGTSAGLAAARLAAREAVSRGCQLRVIHAFTWPVPGLPGAGVDYDRARRAASQVVEEAVASAKRSTPRVRVTGQLVDGLPDRVLLRLSRSSVLLVLGDDGLATTPWLPPASVLVQTVARSFCPVLVARGPRPPSGVVMAAVDGSASGQLALRHAVAEGRRRKIGVEVVHVVQEYNGRHEEQGRRILADALAAVPELGRVRTRVLAGEPGPSLVHASSRARVIVLGPRGMRGAGLLGSVAREVLHRAASPTIFVHGRAVPGQRTPSGTGLQSLAR</sequence>
<comment type="caution">
    <text evidence="3">The sequence shown here is derived from an EMBL/GenBank/DDBJ whole genome shotgun (WGS) entry which is preliminary data.</text>
</comment>
<dbReference type="Pfam" id="PF00582">
    <property type="entry name" value="Usp"/>
    <property type="match status" value="2"/>
</dbReference>
<dbReference type="RefSeq" id="WP_203814714.1">
    <property type="nucleotide sequence ID" value="NZ_BOMY01000067.1"/>
</dbReference>
<feature type="domain" description="UspA" evidence="2">
    <location>
        <begin position="1"/>
        <end position="137"/>
    </location>
</feature>
<dbReference type="EMBL" id="BOMY01000067">
    <property type="protein sequence ID" value="GIF26916.1"/>
    <property type="molecule type" value="Genomic_DNA"/>
</dbReference>
<protein>
    <recommendedName>
        <fullName evidence="2">UspA domain-containing protein</fullName>
    </recommendedName>
</protein>
<comment type="similarity">
    <text evidence="1">Belongs to the universal stress protein A family.</text>
</comment>
<evidence type="ECO:0000259" key="2">
    <source>
        <dbReference type="Pfam" id="PF00582"/>
    </source>
</evidence>
<dbReference type="CDD" id="cd00293">
    <property type="entry name" value="USP-like"/>
    <property type="match status" value="1"/>
</dbReference>
<evidence type="ECO:0000256" key="1">
    <source>
        <dbReference type="ARBA" id="ARBA00008791"/>
    </source>
</evidence>
<dbReference type="Proteomes" id="UP000623608">
    <property type="component" value="Unassembled WGS sequence"/>
</dbReference>
<organism evidence="3 4">
    <name type="scientific">Paractinoplanes tereljensis</name>
    <dbReference type="NCBI Taxonomy" id="571912"/>
    <lineage>
        <taxon>Bacteria</taxon>
        <taxon>Bacillati</taxon>
        <taxon>Actinomycetota</taxon>
        <taxon>Actinomycetes</taxon>
        <taxon>Micromonosporales</taxon>
        <taxon>Micromonosporaceae</taxon>
        <taxon>Paractinoplanes</taxon>
    </lineage>
</organism>
<evidence type="ECO:0000313" key="4">
    <source>
        <dbReference type="Proteomes" id="UP000623608"/>
    </source>
</evidence>
<dbReference type="PRINTS" id="PR01438">
    <property type="entry name" value="UNVRSLSTRESS"/>
</dbReference>
<dbReference type="Gene3D" id="3.40.50.620">
    <property type="entry name" value="HUPs"/>
    <property type="match status" value="2"/>
</dbReference>
<reference evidence="3" key="1">
    <citation type="submission" date="2021-01" db="EMBL/GenBank/DDBJ databases">
        <title>Whole genome shotgun sequence of Actinoplanes tereljensis NBRC 105297.</title>
        <authorList>
            <person name="Komaki H."/>
            <person name="Tamura T."/>
        </authorList>
    </citation>
    <scope>NUCLEOTIDE SEQUENCE</scope>
    <source>
        <strain evidence="3">NBRC 105297</strain>
    </source>
</reference>
<gene>
    <name evidence="3" type="ORF">Ate02nite_96460</name>
</gene>
<name>A0A919TXZ9_9ACTN</name>
<proteinExistence type="inferred from homology"/>
<evidence type="ECO:0000313" key="3">
    <source>
        <dbReference type="EMBL" id="GIF26916.1"/>
    </source>
</evidence>
<feature type="domain" description="UspA" evidence="2">
    <location>
        <begin position="146"/>
        <end position="263"/>
    </location>
</feature>
<dbReference type="PANTHER" id="PTHR46268:SF6">
    <property type="entry name" value="UNIVERSAL STRESS PROTEIN UP12"/>
    <property type="match status" value="1"/>
</dbReference>
<dbReference type="SUPFAM" id="SSF52402">
    <property type="entry name" value="Adenine nucleotide alpha hydrolases-like"/>
    <property type="match status" value="2"/>
</dbReference>
<dbReference type="PANTHER" id="PTHR46268">
    <property type="entry name" value="STRESS RESPONSE PROTEIN NHAX"/>
    <property type="match status" value="1"/>
</dbReference>